<dbReference type="Proteomes" id="UP000284706">
    <property type="component" value="Unassembled WGS sequence"/>
</dbReference>
<feature type="region of interest" description="Disordered" evidence="1">
    <location>
        <begin position="1386"/>
        <end position="1405"/>
    </location>
</feature>
<dbReference type="PANTHER" id="PTHR33112:SF12">
    <property type="entry name" value="HETEROKARYON INCOMPATIBILITY DOMAIN-CONTAINING PROTEIN"/>
    <property type="match status" value="1"/>
</dbReference>
<keyword evidence="4" id="KW-1185">Reference proteome</keyword>
<evidence type="ECO:0000256" key="1">
    <source>
        <dbReference type="SAM" id="MobiDB-lite"/>
    </source>
</evidence>
<protein>
    <recommendedName>
        <fullName evidence="2">Heterokaryon incompatibility domain-containing protein</fullName>
    </recommendedName>
</protein>
<feature type="domain" description="Heterokaryon incompatibility" evidence="2">
    <location>
        <begin position="1200"/>
        <end position="1355"/>
    </location>
</feature>
<evidence type="ECO:0000259" key="2">
    <source>
        <dbReference type="Pfam" id="PF06985"/>
    </source>
</evidence>
<feature type="domain" description="Heterokaryon incompatibility" evidence="2">
    <location>
        <begin position="242"/>
        <end position="397"/>
    </location>
</feature>
<proteinExistence type="predicted"/>
<dbReference type="STRING" id="231916.A0A409Y5Y9"/>
<name>A0A409Y5Y9_9AGAR</name>
<dbReference type="InParanoid" id="A0A409Y5Y9"/>
<dbReference type="PANTHER" id="PTHR33112">
    <property type="entry name" value="DOMAIN PROTEIN, PUTATIVE-RELATED"/>
    <property type="match status" value="1"/>
</dbReference>
<gene>
    <name evidence="3" type="ORF">CVT26_013577</name>
</gene>
<reference evidence="3 4" key="1">
    <citation type="journal article" date="2018" name="Evol. Lett.">
        <title>Horizontal gene cluster transfer increased hallucinogenic mushroom diversity.</title>
        <authorList>
            <person name="Reynolds H.T."/>
            <person name="Vijayakumar V."/>
            <person name="Gluck-Thaler E."/>
            <person name="Korotkin H.B."/>
            <person name="Matheny P.B."/>
            <person name="Slot J.C."/>
        </authorList>
    </citation>
    <scope>NUCLEOTIDE SEQUENCE [LARGE SCALE GENOMIC DNA]</scope>
    <source>
        <strain evidence="3 4">SRW20</strain>
    </source>
</reference>
<dbReference type="OrthoDB" id="2864819at2759"/>
<dbReference type="Pfam" id="PF06985">
    <property type="entry name" value="HET"/>
    <property type="match status" value="2"/>
</dbReference>
<sequence length="1748" mass="197152">MTSVFAGLVGDLNRDKREVIIPSLLPIPPGLSKPGDNLCDTCRGLDLSPKRFLVLPDDPDAEGNKPDNPNIYLGFVEDMRNKPHCPFCRLVLTALGANLPSTDDGDAVYVKLSWNTDGPTPNPSMPWITTPQIRYIRPYALAGEDRLVNPLNLNLFPEITLLANDSPDTKKQTFFVRFIKDQIDFEMVRNWLTACKAWHGDACEKSSMLGDADEDPSLEIPNFHLVDVIDNCVIPGPPKAEYVALSYVWGKVDRDAILQLRKDNAVELAKPGALLQPQNRDRISLTIRDAMQVTRELNMRYMWVDTLCIFQDDVGSSTSKSGSMEKMDLIYGAAYLTIMAATGEDANAGLPGLHPGTRGSVQPIEEILPGLRLGFKEMFQNYIKDSVYFSRAWPYQEQRFSKRKLIFIGGQVVYQCSGADQWREDVFFEDLPDTPPPSRRDSSNDIGQFEGLIQSYAGLSLTYDFDIYHAFGGLTRYFKRSLKVNLCHGIPDAFFDWFLLWTPYTPQTRRPSTPSWSWSGWKGQSGPRIWDWYSRDTSKVRNALGQRTWIIWYQRKAHDSEESTRIYTPEGTDLGSPQNFYGAPIKPRFPFDTSQTIPTRQKLIGAPVYFEDSYNPSPGSGFLQFWTVSTTFRLGTPIVEDKAFRPPNENTALGIFGLEADRQLGTVFVNQDWADAHIRSNETNEFELILLCEGRDKRAERGKEDEEDGWRYMVMLIEWHQTESEGSGWAERVGLGSIGKDDLGQALDFEESTTEKLTYYLTVGQKCLNKLRPRHRRDDLTERWNTAQVHWHANPANPSSFPLERLTVAVVNAFYHKCDSICVREPESDDVDELMRIFFAAHNGAQFIIQCLLFTPDHPLKFKIKNIAGDRSLRAFHTSQEIHDMRRGRSGGPIDASPARRIRLGDILHYMEGNQVCSVRVKDHGRSALKGEFFVVTPVINEDQDDSLHDMEVALGEMEAIIEHLVGDPSREEMQVVIPALLPTPPGLHKAGDNLCETCQGLDLSPRRFVVFPEDSDAGDNERPDDPDIWLGFVDDLRNKPHCPFCRLVLTALGAGLPSAQDGHPVFVKLSWNTDGPAVDPSTPWDTIPQIRVLRPYAMTGEGDYVFSPGVNVFPEITLLANDSPNPDRKSLFVRSIKDQIDFNMVRNWLTACKAWHGGACDKSTMLGDTDEDPSLDIPNFHLVDVVDNCVVSGPANAKYVALSYVWGNVDHDAVLQLRKDNVDELAKPGALLLPQNLDRITTTIRDAIQVTRELNIRYIWVDTLCIFQDDVGPNSSKSGAIEKMDLVYGAAYLTIMAATGSDAHAGLPGLHPGTRGIVQPIEEILPGLRLGFRQIYQNYTQDSVYFSRAWPYQEQRFSKRRLIFIGGQVVYKCSGADQWREDVFFEDSPTKPPPSTEPDSDPDDIGEYEGLIQSYSGFSLSYESDIYKAFGGLARYFERTLKVNLCHGIPDAYFDWFLLWTSLAPQTRRSSTPSWSWSGWKGESWPHMWDWYSRDTSKVKNALGQRTWIIWYQRKAHDSEEYTRVFIPEGIDLTSSKNFYGAPVKPRFPFDTSQTTPTRRKLIGAPAYLEDGHNSTSGSGFLQFWTVSTTFRLGRPIVEDKELGPPNTNTALGIFGRDADRQLGTVFVNPAWAESRVESNAPNEFEFILLCEGRDQRAELGKEDEEDGWRYMVMLIEWHQTESDASKWAERVGLGSIGKDDLEQALGAGASDEGSEWAERVGLGSTGKNDLRQALAAGAFWEDIDLR</sequence>
<evidence type="ECO:0000313" key="4">
    <source>
        <dbReference type="Proteomes" id="UP000284706"/>
    </source>
</evidence>
<dbReference type="EMBL" id="NHYE01001110">
    <property type="protein sequence ID" value="PPQ98371.1"/>
    <property type="molecule type" value="Genomic_DNA"/>
</dbReference>
<organism evidence="3 4">
    <name type="scientific">Gymnopilus dilepis</name>
    <dbReference type="NCBI Taxonomy" id="231916"/>
    <lineage>
        <taxon>Eukaryota</taxon>
        <taxon>Fungi</taxon>
        <taxon>Dikarya</taxon>
        <taxon>Basidiomycota</taxon>
        <taxon>Agaricomycotina</taxon>
        <taxon>Agaricomycetes</taxon>
        <taxon>Agaricomycetidae</taxon>
        <taxon>Agaricales</taxon>
        <taxon>Agaricineae</taxon>
        <taxon>Hymenogastraceae</taxon>
        <taxon>Gymnopilus</taxon>
    </lineage>
</organism>
<accession>A0A409Y5Y9</accession>
<evidence type="ECO:0000313" key="3">
    <source>
        <dbReference type="EMBL" id="PPQ98371.1"/>
    </source>
</evidence>
<dbReference type="InterPro" id="IPR010730">
    <property type="entry name" value="HET"/>
</dbReference>
<comment type="caution">
    <text evidence="3">The sequence shown here is derived from an EMBL/GenBank/DDBJ whole genome shotgun (WGS) entry which is preliminary data.</text>
</comment>